<keyword evidence="2" id="KW-1185">Reference proteome</keyword>
<evidence type="ECO:0000313" key="2">
    <source>
        <dbReference type="Proteomes" id="UP000824533"/>
    </source>
</evidence>
<accession>A0ACC1D9L3</accession>
<name>A0ACC1D9L3_9NEOP</name>
<dbReference type="EMBL" id="CM034392">
    <property type="protein sequence ID" value="KAJ0180516.1"/>
    <property type="molecule type" value="Genomic_DNA"/>
</dbReference>
<proteinExistence type="predicted"/>
<sequence>MKTMPLFGFVILIAISSCVARDLVVGSSYNAHLVWQQHADYYAFPFVKRVKDIFYSDPSQRIIKAIIARDIKHSDASAIITAGGVGFSFANIKIKSARGSRLDYQIEVYA</sequence>
<evidence type="ECO:0000313" key="1">
    <source>
        <dbReference type="EMBL" id="KAJ0180516.1"/>
    </source>
</evidence>
<dbReference type="Proteomes" id="UP000824533">
    <property type="component" value="Linkage Group LG06"/>
</dbReference>
<protein>
    <submittedName>
        <fullName evidence="1">Uncharacterized protein</fullName>
    </submittedName>
</protein>
<reference evidence="1 2" key="1">
    <citation type="journal article" date="2021" name="Front. Genet.">
        <title>Chromosome-Level Genome Assembly Reveals Significant Gene Expansion in the Toll and IMD Signaling Pathways of Dendrolimus kikuchii.</title>
        <authorList>
            <person name="Zhou J."/>
            <person name="Wu P."/>
            <person name="Xiong Z."/>
            <person name="Liu N."/>
            <person name="Zhao N."/>
            <person name="Ji M."/>
            <person name="Qiu Y."/>
            <person name="Yang B."/>
        </authorList>
    </citation>
    <scope>NUCLEOTIDE SEQUENCE [LARGE SCALE GENOMIC DNA]</scope>
    <source>
        <strain evidence="1">Ann1</strain>
    </source>
</reference>
<organism evidence="1 2">
    <name type="scientific">Dendrolimus kikuchii</name>
    <dbReference type="NCBI Taxonomy" id="765133"/>
    <lineage>
        <taxon>Eukaryota</taxon>
        <taxon>Metazoa</taxon>
        <taxon>Ecdysozoa</taxon>
        <taxon>Arthropoda</taxon>
        <taxon>Hexapoda</taxon>
        <taxon>Insecta</taxon>
        <taxon>Pterygota</taxon>
        <taxon>Neoptera</taxon>
        <taxon>Endopterygota</taxon>
        <taxon>Lepidoptera</taxon>
        <taxon>Glossata</taxon>
        <taxon>Ditrysia</taxon>
        <taxon>Bombycoidea</taxon>
        <taxon>Lasiocampidae</taxon>
        <taxon>Dendrolimus</taxon>
    </lineage>
</organism>
<gene>
    <name evidence="1" type="ORF">K1T71_003920</name>
</gene>
<comment type="caution">
    <text evidence="1">The sequence shown here is derived from an EMBL/GenBank/DDBJ whole genome shotgun (WGS) entry which is preliminary data.</text>
</comment>